<dbReference type="InterPro" id="IPR010998">
    <property type="entry name" value="Integrase_recombinase_N"/>
</dbReference>
<reference evidence="8" key="2">
    <citation type="submission" date="2018-05" db="EMBL/GenBank/DDBJ databases">
        <authorList>
            <person name="Ferrari B."/>
        </authorList>
    </citation>
    <scope>NUCLEOTIDE SEQUENCE</scope>
    <source>
        <strain evidence="8">RRmetagenome_bin12</strain>
    </source>
</reference>
<dbReference type="EMBL" id="JAEKNS010000098">
    <property type="protein sequence ID" value="MBJ7595047.1"/>
    <property type="molecule type" value="Genomic_DNA"/>
</dbReference>
<reference evidence="7 10" key="3">
    <citation type="submission" date="2020-10" db="EMBL/GenBank/DDBJ databases">
        <title>Ca. Dormibacterota MAGs.</title>
        <authorList>
            <person name="Montgomery K."/>
        </authorList>
    </citation>
    <scope>NUCLEOTIDE SEQUENCE [LARGE SCALE GENOMIC DNA]</scope>
    <source>
        <strain evidence="7">SC8812_S17_18</strain>
    </source>
</reference>
<keyword evidence="2 4" id="KW-0238">DNA-binding</keyword>
<dbReference type="PANTHER" id="PTHR30349:SF90">
    <property type="entry name" value="TYROSINE RECOMBINASE XERD"/>
    <property type="match status" value="1"/>
</dbReference>
<dbReference type="InterPro" id="IPR050090">
    <property type="entry name" value="Tyrosine_recombinase_XerCD"/>
</dbReference>
<evidence type="ECO:0000256" key="3">
    <source>
        <dbReference type="ARBA" id="ARBA00023172"/>
    </source>
</evidence>
<dbReference type="InterPro" id="IPR002104">
    <property type="entry name" value="Integrase_catalytic"/>
</dbReference>
<evidence type="ECO:0000259" key="6">
    <source>
        <dbReference type="PROSITE" id="PS51900"/>
    </source>
</evidence>
<name>A0A2W5YXM8_9BACT</name>
<dbReference type="PROSITE" id="PS51900">
    <property type="entry name" value="CB"/>
    <property type="match status" value="1"/>
</dbReference>
<dbReference type="InterPro" id="IPR013762">
    <property type="entry name" value="Integrase-like_cat_sf"/>
</dbReference>
<reference evidence="8 9" key="1">
    <citation type="journal article" date="2017" name="Nature">
        <title>Atmospheric trace gases support primary production in Antarctic desert surface soil.</title>
        <authorList>
            <person name="Ji M."/>
            <person name="Greening C."/>
            <person name="Vanwonterghem I."/>
            <person name="Carere C.R."/>
            <person name="Bay S.K."/>
            <person name="Steen J.A."/>
            <person name="Montgomery K."/>
            <person name="Lines T."/>
            <person name="Beardall J."/>
            <person name="van Dorst J."/>
            <person name="Snape I."/>
            <person name="Stott M.B."/>
            <person name="Hugenholtz P."/>
            <person name="Ferrari B.C."/>
        </authorList>
    </citation>
    <scope>NUCLEOTIDE SEQUENCE [LARGE SCALE GENOMIC DNA]</scope>
    <source>
        <strain evidence="8">RRmetagenome_bin12</strain>
    </source>
</reference>
<dbReference type="GO" id="GO:0006310">
    <property type="term" value="P:DNA recombination"/>
    <property type="evidence" value="ECO:0007669"/>
    <property type="project" value="UniProtKB-KW"/>
</dbReference>
<dbReference type="PANTHER" id="PTHR30349">
    <property type="entry name" value="PHAGE INTEGRASE-RELATED"/>
    <property type="match status" value="1"/>
</dbReference>
<feature type="domain" description="Core-binding (CB)" evidence="6">
    <location>
        <begin position="17"/>
        <end position="104"/>
    </location>
</feature>
<organism evidence="8 9">
    <name type="scientific">Candidatus Aeolococcus gillhamiae</name>
    <dbReference type="NCBI Taxonomy" id="3127015"/>
    <lineage>
        <taxon>Bacteria</taxon>
        <taxon>Bacillati</taxon>
        <taxon>Candidatus Dormiibacterota</taxon>
        <taxon>Candidatus Dormibacteria</taxon>
        <taxon>Candidatus Aeolococcales</taxon>
        <taxon>Candidatus Aeolococcaceae</taxon>
        <taxon>Candidatus Aeolococcus</taxon>
    </lineage>
</organism>
<accession>A0A2W5YXM8</accession>
<dbReference type="InterPro" id="IPR004107">
    <property type="entry name" value="Integrase_SAM-like_N"/>
</dbReference>
<evidence type="ECO:0000256" key="1">
    <source>
        <dbReference type="ARBA" id="ARBA00022908"/>
    </source>
</evidence>
<dbReference type="GO" id="GO:0015074">
    <property type="term" value="P:DNA integration"/>
    <property type="evidence" value="ECO:0007669"/>
    <property type="project" value="UniProtKB-KW"/>
</dbReference>
<keyword evidence="1" id="KW-0229">DNA integration</keyword>
<dbReference type="Proteomes" id="UP000606991">
    <property type="component" value="Unassembled WGS sequence"/>
</dbReference>
<evidence type="ECO:0000313" key="7">
    <source>
        <dbReference type="EMBL" id="MBJ7595047.1"/>
    </source>
</evidence>
<dbReference type="InterPro" id="IPR044068">
    <property type="entry name" value="CB"/>
</dbReference>
<dbReference type="InterPro" id="IPR011010">
    <property type="entry name" value="DNA_brk_join_enz"/>
</dbReference>
<evidence type="ECO:0000259" key="5">
    <source>
        <dbReference type="PROSITE" id="PS51898"/>
    </source>
</evidence>
<comment type="caution">
    <text evidence="8">The sequence shown here is derived from an EMBL/GenBank/DDBJ whole genome shotgun (WGS) entry which is preliminary data.</text>
</comment>
<dbReference type="Gene3D" id="1.10.443.10">
    <property type="entry name" value="Intergrase catalytic core"/>
    <property type="match status" value="1"/>
</dbReference>
<gene>
    <name evidence="8" type="ORF">DLM65_15225</name>
    <name evidence="7" type="ORF">JF886_09345</name>
</gene>
<feature type="domain" description="Tyr recombinase" evidence="5">
    <location>
        <begin position="150"/>
        <end position="335"/>
    </location>
</feature>
<dbReference type="PROSITE" id="PS51898">
    <property type="entry name" value="TYR_RECOMBINASE"/>
    <property type="match status" value="1"/>
</dbReference>
<dbReference type="GO" id="GO:0003677">
    <property type="term" value="F:DNA binding"/>
    <property type="evidence" value="ECO:0007669"/>
    <property type="project" value="UniProtKB-UniRule"/>
</dbReference>
<accession>A0A934JU58</accession>
<dbReference type="Gene3D" id="1.10.150.130">
    <property type="match status" value="1"/>
</dbReference>
<evidence type="ECO:0000256" key="4">
    <source>
        <dbReference type="PROSITE-ProRule" id="PRU01248"/>
    </source>
</evidence>
<evidence type="ECO:0000313" key="8">
    <source>
        <dbReference type="EMBL" id="PZR77652.1"/>
    </source>
</evidence>
<dbReference type="CDD" id="cd00397">
    <property type="entry name" value="DNA_BRE_C"/>
    <property type="match status" value="1"/>
</dbReference>
<protein>
    <submittedName>
        <fullName evidence="7">Tyrosine-type recombinase/integrase</fullName>
    </submittedName>
</protein>
<dbReference type="RefSeq" id="WP_337311804.1">
    <property type="nucleotide sequence ID" value="NZ_JAEKNS010000098.1"/>
</dbReference>
<evidence type="ECO:0000313" key="9">
    <source>
        <dbReference type="Proteomes" id="UP000248724"/>
    </source>
</evidence>
<dbReference type="AlphaFoldDB" id="A0A2W5YXM8"/>
<evidence type="ECO:0000313" key="10">
    <source>
        <dbReference type="Proteomes" id="UP000606991"/>
    </source>
</evidence>
<dbReference type="SUPFAM" id="SSF56349">
    <property type="entry name" value="DNA breaking-rejoining enzymes"/>
    <property type="match status" value="1"/>
</dbReference>
<evidence type="ECO:0000256" key="2">
    <source>
        <dbReference type="ARBA" id="ARBA00023125"/>
    </source>
</evidence>
<proteinExistence type="predicted"/>
<dbReference type="Pfam" id="PF02899">
    <property type="entry name" value="Phage_int_SAM_1"/>
    <property type="match status" value="1"/>
</dbReference>
<sequence length="376" mass="42058">MFRAQRCGDGWTLVGEGADGELASEFVRDLRVEGRSSYTQRSYAMALALFLRWLDGEGARLGDVDRSTIVRYVRALVVEPSQPLSAATVNHRLSVLRTFFAWYVTRNQQDRPHTLMNPVPGPEERVLHRAAGRDAPQRFRAELRRRAPVRVPRSLDSVDAGRLVDAAVSVRDRAILTLLWRTGARIGDWIGDHDRHGVLGLAIDDIDARRCVVRLRLKGARDEHTVPVTDDFWALWARHRAADQWPATRQWAWEGRRRGQGHALRYDAFAAMLRGVARAAGVRAHAHMFRHGLAEALTATSGLQVAQQVLGHRHLSTTAEFYARVDEAAMVAGVQRAAQLARAQPSLGSPAEWAFDYDEVTLDELARLTSATTTEL</sequence>
<dbReference type="EMBL" id="QHBU01000290">
    <property type="protein sequence ID" value="PZR77652.1"/>
    <property type="molecule type" value="Genomic_DNA"/>
</dbReference>
<keyword evidence="3" id="KW-0233">DNA recombination</keyword>
<dbReference type="Pfam" id="PF00589">
    <property type="entry name" value="Phage_integrase"/>
    <property type="match status" value="1"/>
</dbReference>
<dbReference type="Proteomes" id="UP000248724">
    <property type="component" value="Unassembled WGS sequence"/>
</dbReference>